<reference evidence="1 2" key="1">
    <citation type="submission" date="2021-07" db="EMBL/GenBank/DDBJ databases">
        <title>A novel Jannaschia species isolated from marine dinoflagellate Ceratoperidinium margalefii.</title>
        <authorList>
            <person name="Jiang Y."/>
            <person name="Li Z."/>
        </authorList>
    </citation>
    <scope>NUCLEOTIDE SEQUENCE [LARGE SCALE GENOMIC DNA]</scope>
    <source>
        <strain evidence="1 2">J12C1-MA-4</strain>
    </source>
</reference>
<evidence type="ECO:0000313" key="1">
    <source>
        <dbReference type="EMBL" id="QXT40141.1"/>
    </source>
</evidence>
<dbReference type="Proteomes" id="UP000825009">
    <property type="component" value="Chromosome"/>
</dbReference>
<name>A0A8F6TYN7_9RHOB</name>
<proteinExistence type="predicted"/>
<dbReference type="EMBL" id="CP079194">
    <property type="protein sequence ID" value="QXT40141.1"/>
    <property type="molecule type" value="Genomic_DNA"/>
</dbReference>
<keyword evidence="2" id="KW-1185">Reference proteome</keyword>
<evidence type="ECO:0000313" key="2">
    <source>
        <dbReference type="Proteomes" id="UP000825009"/>
    </source>
</evidence>
<dbReference type="AlphaFoldDB" id="A0A8F6TYN7"/>
<dbReference type="RefSeq" id="WP_219003230.1">
    <property type="nucleotide sequence ID" value="NZ_CP079194.1"/>
</dbReference>
<gene>
    <name evidence="1" type="ORF">KYE46_02470</name>
</gene>
<accession>A0A8F6TYN7</accession>
<organism evidence="1 2">
    <name type="scientific">Gymnodinialimonas ceratoperidinii</name>
    <dbReference type="NCBI Taxonomy" id="2856823"/>
    <lineage>
        <taxon>Bacteria</taxon>
        <taxon>Pseudomonadati</taxon>
        <taxon>Pseudomonadota</taxon>
        <taxon>Alphaproteobacteria</taxon>
        <taxon>Rhodobacterales</taxon>
        <taxon>Paracoccaceae</taxon>
        <taxon>Gymnodinialimonas</taxon>
    </lineage>
</organism>
<sequence length="116" mass="12988">MTEYLPKELREQLAAAQRHGKRKRATRSVHVGDEAFAIIEMTDAGFALDREDAPRLRGLIDIYEGPRHLYQALIVASAEDGDLMRYDFKRNTATATTAPVDFVQDDNRPAGLLSKA</sequence>
<dbReference type="KEGG" id="gce:KYE46_02470"/>
<protein>
    <submittedName>
        <fullName evidence="1">Uncharacterized protein</fullName>
    </submittedName>
</protein>